<comment type="caution">
    <text evidence="3">The sequence shown here is derived from an EMBL/GenBank/DDBJ whole genome shotgun (WGS) entry which is preliminary data.</text>
</comment>
<feature type="domain" description="PAS" evidence="2">
    <location>
        <begin position="121"/>
        <end position="161"/>
    </location>
</feature>
<dbReference type="InterPro" id="IPR052155">
    <property type="entry name" value="Biofilm_reg_signaling"/>
</dbReference>
<accession>A0ABT1D6K5</accession>
<feature type="non-terminal residue" evidence="3">
    <location>
        <position position="1367"/>
    </location>
</feature>
<gene>
    <name evidence="3" type="ORF">JYK14_15565</name>
</gene>
<dbReference type="SMART" id="SM00091">
    <property type="entry name" value="PAS"/>
    <property type="match status" value="9"/>
</dbReference>
<dbReference type="EMBL" id="JAFIRR010000096">
    <property type="protein sequence ID" value="MCO6417567.1"/>
    <property type="molecule type" value="Genomic_DNA"/>
</dbReference>
<evidence type="ECO:0000259" key="2">
    <source>
        <dbReference type="PROSITE" id="PS50112"/>
    </source>
</evidence>
<organism evidence="3 4">
    <name type="scientific">Siccirubricoccus soli</name>
    <dbReference type="NCBI Taxonomy" id="2899147"/>
    <lineage>
        <taxon>Bacteria</taxon>
        <taxon>Pseudomonadati</taxon>
        <taxon>Pseudomonadota</taxon>
        <taxon>Alphaproteobacteria</taxon>
        <taxon>Acetobacterales</taxon>
        <taxon>Roseomonadaceae</taxon>
        <taxon>Siccirubricoccus</taxon>
    </lineage>
</organism>
<sequence length="1367" mass="146710">MTEAIAMAPEAVALATLAALPQPVFSFAADGRLLLANPAGRTAAGLAAEGGLDLAAVALRLAERGELGAGEPAALAAALLAETGPDPSRRVLRRATDGAWQEVRSLPLAGGGQLLLLQTLAEPPLGAVLTPLPGGVVVMDAADRLIFANPAAARLNGLPPEVLRPGMTMEAILELLAATGELDAAELAAIRVRRAARPEGASSIYVRRRPDGRTLRSCSSPIAGGGRVLELADITEQVRAGEEAQQRAAGLQLMLEHMRHGICLFDAGHRLVVANTLAHRLTGLPPEAMRPGRHIHELLQEQVARGVFGEGEAAQAAFARNLALDRSRQTRRIRPGPEGTTLEVITEPTPDGGYVVTFSDVTAHVAAEEAARAQAALLQATLETMRHGVMLFDRDRRLRFTNSLAAELAGHAPGWVRAGVSIAELLDDLLANGEFANAPEMRQRAVELRHVDRSRPRRNLRNKADGRVIEIRSEPLPDGGFVLTHTDVTPLARAEAEARRRADELQLIQDSIRHGHALYGADRRLIAANRLAAMHSSLSPEELLPGRSFDELVELQRRHGAFGPPDSPAAAAEVARILAFDRRLPDRYRRPLADGRVIEVSSDPTPGGGFVITWSDIAAQVQAEAAAVARTALLQTMQETMRHGIALFDADGRLITANRLAARLAGVAEQALAPGATHASLTAAQLAAGVFGSGEAAADEALRLRQADRRQRQQHQREMPDGTVVESSSDPMPDGGFVITWSDVTALVRAERAAEQRAATLQAMMENMRHGVALFGPDARLLAANRLIEEFSGFAPGAMRPGRSYVELSTEQLARGVTGDPALDADLATRSWTADRSRPHRYTRPGRDGRILDVASNPMPDGGFVVTITDITALARAEAEAQRRAGQLAVLLETIRHGVGLYGPDRRLILRNRLCYDISGAPEGGIEPGMTLAEVAAQQLNSGSLGPPEEGQAIVDFILGIDRSKPHRYQRRTPDGRLIEVLSDPTPDGGFVITFSDITALAEAEAEAASRAAMLQDALDTMRHGFILYGPDRRIRVANSLAVTYGGLQPEDVRPGITLDEGLRQQHARGAFGPEPEASAILRERAGRDRSRPFRTTRRLADGRVTEVSSDPTPDGGVIVTFSDITALVRAETEALERAATLKVAMDSIRHGMAFYGPDRRLRLANRLANRDYGLPELSGRSGELFDDLVCEQLQLGLFGEGQAAARMAAGVIGYDRSRPLRYQRRMPDGRVLDISSDPTPDGGFVITHSDVTELAEAKADASARAATLQAMLDNLRHGISYFGPDHRLIAHNALAEALIGAGPMTPGMSLAELVRLQQLQGLLDEAAAGEQALGPDAMIDRSRSIRYLRETPDGRRLEVSSNPTPD</sequence>
<feature type="region of interest" description="Disordered" evidence="1">
    <location>
        <begin position="707"/>
        <end position="730"/>
    </location>
</feature>
<evidence type="ECO:0000256" key="1">
    <source>
        <dbReference type="SAM" id="MobiDB-lite"/>
    </source>
</evidence>
<keyword evidence="4" id="KW-1185">Reference proteome</keyword>
<evidence type="ECO:0000313" key="3">
    <source>
        <dbReference type="EMBL" id="MCO6417567.1"/>
    </source>
</evidence>
<dbReference type="Gene3D" id="3.30.450.20">
    <property type="entry name" value="PAS domain"/>
    <property type="match status" value="8"/>
</dbReference>
<dbReference type="PROSITE" id="PS50112">
    <property type="entry name" value="PAS"/>
    <property type="match status" value="1"/>
</dbReference>
<proteinExistence type="predicted"/>
<reference evidence="3 4" key="1">
    <citation type="submission" date="2021-12" db="EMBL/GenBank/DDBJ databases">
        <title>Siccirubricoccus leaddurans sp. nov., a high concentration Zn2+ tolerance bacterium.</title>
        <authorList>
            <person name="Cao Y."/>
        </authorList>
    </citation>
    <scope>NUCLEOTIDE SEQUENCE [LARGE SCALE GENOMIC DNA]</scope>
    <source>
        <strain evidence="3 4">KC 17139</strain>
    </source>
</reference>
<dbReference type="PANTHER" id="PTHR44757">
    <property type="entry name" value="DIGUANYLATE CYCLASE DGCP"/>
    <property type="match status" value="1"/>
</dbReference>
<evidence type="ECO:0000313" key="4">
    <source>
        <dbReference type="Proteomes" id="UP001523392"/>
    </source>
</evidence>
<dbReference type="InterPro" id="IPR035965">
    <property type="entry name" value="PAS-like_dom_sf"/>
</dbReference>
<name>A0ABT1D6K5_9PROT</name>
<dbReference type="Proteomes" id="UP001523392">
    <property type="component" value="Unassembled WGS sequence"/>
</dbReference>
<dbReference type="RefSeq" id="WP_252954205.1">
    <property type="nucleotide sequence ID" value="NZ_JAFIRR010000096.1"/>
</dbReference>
<feature type="compositionally biased region" description="Basic and acidic residues" evidence="1">
    <location>
        <begin position="707"/>
        <end position="720"/>
    </location>
</feature>
<dbReference type="SUPFAM" id="SSF55785">
    <property type="entry name" value="PYP-like sensor domain (PAS domain)"/>
    <property type="match status" value="9"/>
</dbReference>
<dbReference type="Pfam" id="PF12860">
    <property type="entry name" value="PAS_7"/>
    <property type="match status" value="10"/>
</dbReference>
<protein>
    <submittedName>
        <fullName evidence="3">PAS-domain containing protein</fullName>
    </submittedName>
</protein>
<dbReference type="InterPro" id="IPR000014">
    <property type="entry name" value="PAS"/>
</dbReference>
<dbReference type="PANTHER" id="PTHR44757:SF2">
    <property type="entry name" value="BIOFILM ARCHITECTURE MAINTENANCE PROTEIN MBAA"/>
    <property type="match status" value="1"/>
</dbReference>